<evidence type="ECO:0000256" key="2">
    <source>
        <dbReference type="SAM" id="Phobius"/>
    </source>
</evidence>
<dbReference type="Proteomes" id="UP000281915">
    <property type="component" value="Unassembled WGS sequence"/>
</dbReference>
<keyword evidence="4" id="KW-0238">DNA-binding</keyword>
<evidence type="ECO:0000313" key="4">
    <source>
        <dbReference type="EMBL" id="RNB86495.1"/>
    </source>
</evidence>
<reference evidence="4 5" key="1">
    <citation type="submission" date="2018-10" db="EMBL/GenBank/DDBJ databases">
        <title>Phylogenomics of Brevibacillus.</title>
        <authorList>
            <person name="Dunlap C."/>
        </authorList>
    </citation>
    <scope>NUCLEOTIDE SEQUENCE [LARGE SCALE GENOMIC DNA]</scope>
    <source>
        <strain evidence="4 5">JCM 15085</strain>
    </source>
</reference>
<organism evidence="4 5">
    <name type="scientific">Brevibacillus panacihumi</name>
    <dbReference type="NCBI Taxonomy" id="497735"/>
    <lineage>
        <taxon>Bacteria</taxon>
        <taxon>Bacillati</taxon>
        <taxon>Bacillota</taxon>
        <taxon>Bacilli</taxon>
        <taxon>Bacillales</taxon>
        <taxon>Paenibacillaceae</taxon>
        <taxon>Brevibacillus</taxon>
    </lineage>
</organism>
<gene>
    <name evidence="4" type="ORF">EDM58_01830</name>
</gene>
<feature type="region of interest" description="Disordered" evidence="1">
    <location>
        <begin position="53"/>
        <end position="79"/>
    </location>
</feature>
<dbReference type="Pfam" id="PF10531">
    <property type="entry name" value="SLBB"/>
    <property type="match status" value="1"/>
</dbReference>
<dbReference type="InterPro" id="IPR019554">
    <property type="entry name" value="Soluble_ligand-bd"/>
</dbReference>
<comment type="caution">
    <text evidence="4">The sequence shown here is derived from an EMBL/GenBank/DDBJ whole genome shotgun (WGS) entry which is preliminary data.</text>
</comment>
<dbReference type="SMART" id="SM00278">
    <property type="entry name" value="HhH1"/>
    <property type="match status" value="2"/>
</dbReference>
<dbReference type="InterPro" id="IPR010994">
    <property type="entry name" value="RuvA_2-like"/>
</dbReference>
<accession>A0A3M8DGN2</accession>
<dbReference type="Pfam" id="PF12836">
    <property type="entry name" value="HHH_3"/>
    <property type="match status" value="1"/>
</dbReference>
<dbReference type="GO" id="GO:0015627">
    <property type="term" value="C:type II protein secretion system complex"/>
    <property type="evidence" value="ECO:0007669"/>
    <property type="project" value="TreeGrafter"/>
</dbReference>
<dbReference type="Gene3D" id="1.10.150.320">
    <property type="entry name" value="Photosystem II 12 kDa extrinsic protein"/>
    <property type="match status" value="1"/>
</dbReference>
<feature type="transmembrane region" description="Helical" evidence="2">
    <location>
        <begin position="12"/>
        <end position="31"/>
    </location>
</feature>
<evidence type="ECO:0000259" key="3">
    <source>
        <dbReference type="SMART" id="SM00278"/>
    </source>
</evidence>
<dbReference type="InterPro" id="IPR004509">
    <property type="entry name" value="Competence_ComEA_HhH"/>
</dbReference>
<dbReference type="InterPro" id="IPR051675">
    <property type="entry name" value="Endo/Exo/Phosphatase_dom_1"/>
</dbReference>
<dbReference type="PANTHER" id="PTHR21180:SF32">
    <property type="entry name" value="ENDONUCLEASE_EXONUCLEASE_PHOSPHATASE FAMILY DOMAIN-CONTAINING PROTEIN 1"/>
    <property type="match status" value="1"/>
</dbReference>
<feature type="domain" description="Helix-hairpin-helix DNA-binding motif class 1" evidence="3">
    <location>
        <begin position="196"/>
        <end position="215"/>
    </location>
</feature>
<dbReference type="Gene3D" id="3.10.560.10">
    <property type="entry name" value="Outer membrane lipoprotein wza domain like"/>
    <property type="match status" value="1"/>
</dbReference>
<dbReference type="PANTHER" id="PTHR21180">
    <property type="entry name" value="ENDONUCLEASE/EXONUCLEASE/PHOSPHATASE FAMILY DOMAIN-CONTAINING PROTEIN 1"/>
    <property type="match status" value="1"/>
</dbReference>
<dbReference type="InterPro" id="IPR003583">
    <property type="entry name" value="Hlx-hairpin-Hlx_DNA-bd_motif"/>
</dbReference>
<name>A0A3M8DGN2_9BACL</name>
<keyword evidence="2" id="KW-0472">Membrane</keyword>
<feature type="domain" description="Helix-hairpin-helix DNA-binding motif class 1" evidence="3">
    <location>
        <begin position="226"/>
        <end position="245"/>
    </location>
</feature>
<dbReference type="NCBIfam" id="TIGR00426">
    <property type="entry name" value="competence protein ComEA helix-hairpin-helix repeat region"/>
    <property type="match status" value="1"/>
</dbReference>
<keyword evidence="2" id="KW-0812">Transmembrane</keyword>
<dbReference type="GO" id="GO:0015628">
    <property type="term" value="P:protein secretion by the type II secretion system"/>
    <property type="evidence" value="ECO:0007669"/>
    <property type="project" value="TreeGrafter"/>
</dbReference>
<dbReference type="EMBL" id="RHHT01000002">
    <property type="protein sequence ID" value="RNB86495.1"/>
    <property type="molecule type" value="Genomic_DNA"/>
</dbReference>
<protein>
    <submittedName>
        <fullName evidence="4">ComEA family DNA-binding protein</fullName>
    </submittedName>
</protein>
<evidence type="ECO:0000313" key="5">
    <source>
        <dbReference type="Proteomes" id="UP000281915"/>
    </source>
</evidence>
<evidence type="ECO:0000256" key="1">
    <source>
        <dbReference type="SAM" id="MobiDB-lite"/>
    </source>
</evidence>
<sequence>MLWEWWQRYRRLLMIAGSLLFLAGSVWLYTWDTQEANGDWPLSPVIVHGKETQTQEVVQPNEDPSEEQSEKKKDEITAPVEKSVAPSPIFVDVKGQVQQPGLYKLEAGMRVADAISLAGGTLSDADLDQINLAQPVTDGAAVVIPKKSARSDGLSAVRPLPGMLPPLSADATGVTGTGSTSAQADSRVNLNTATAEELMTLPGIGQAKAQAILAYRTEKRPFRTPEELKNISGIGEKMYERLKDRIRVQ</sequence>
<keyword evidence="2" id="KW-1133">Transmembrane helix</keyword>
<dbReference type="AlphaFoldDB" id="A0A3M8DGN2"/>
<dbReference type="SUPFAM" id="SSF47781">
    <property type="entry name" value="RuvA domain 2-like"/>
    <property type="match status" value="1"/>
</dbReference>
<proteinExistence type="predicted"/>
<dbReference type="GO" id="GO:0006281">
    <property type="term" value="P:DNA repair"/>
    <property type="evidence" value="ECO:0007669"/>
    <property type="project" value="InterPro"/>
</dbReference>
<dbReference type="GO" id="GO:0003677">
    <property type="term" value="F:DNA binding"/>
    <property type="evidence" value="ECO:0007669"/>
    <property type="project" value="UniProtKB-KW"/>
</dbReference>